<proteinExistence type="predicted"/>
<sequence length="141" mass="15775">MRITIRGLRMRRRESVNAIDEQVSREIVQNFRAQLEAMVAGDTVQLAHLLTGAFTLTHTSGYVQAKSEWMQQIEDGVFDYQDAEEVCTSVHTDGDNSVLTSDVVVRATVYGDHDAWPLRFTVDFTCVGGAWLASRSTVTTF</sequence>
<keyword evidence="3" id="KW-1185">Reference proteome</keyword>
<dbReference type="SUPFAM" id="SSF54427">
    <property type="entry name" value="NTF2-like"/>
    <property type="match status" value="1"/>
</dbReference>
<dbReference type="Gene3D" id="3.10.450.50">
    <property type="match status" value="1"/>
</dbReference>
<evidence type="ECO:0000313" key="3">
    <source>
        <dbReference type="Proteomes" id="UP000001116"/>
    </source>
</evidence>
<evidence type="ECO:0000313" key="2">
    <source>
        <dbReference type="EMBL" id="ABS03684.1"/>
    </source>
</evidence>
<reference evidence="3" key="1">
    <citation type="journal article" date="2008" name="PLoS ONE">
        <title>Survival in nuclear waste, extreme resistance, and potential applications gleaned from the genome sequence of Kineococcus radiotolerans SRS30216.</title>
        <authorList>
            <person name="Bagwell C.E."/>
            <person name="Bhat S."/>
            <person name="Hawkins G.M."/>
            <person name="Smith B.W."/>
            <person name="Biswas T."/>
            <person name="Hoover T.R."/>
            <person name="Saunders E."/>
            <person name="Han C.S."/>
            <person name="Tsodikov O.V."/>
            <person name="Shimkets L.J."/>
        </authorList>
    </citation>
    <scope>NUCLEOTIDE SEQUENCE [LARGE SCALE GENOMIC DNA]</scope>
    <source>
        <strain evidence="3">ATCC BAA-149 / DSM 14245 / SRS30216</strain>
    </source>
</reference>
<organism evidence="2 3">
    <name type="scientific">Kineococcus radiotolerans (strain ATCC BAA-149 / DSM 14245 / SRS30216)</name>
    <dbReference type="NCBI Taxonomy" id="266940"/>
    <lineage>
        <taxon>Bacteria</taxon>
        <taxon>Bacillati</taxon>
        <taxon>Actinomycetota</taxon>
        <taxon>Actinomycetes</taxon>
        <taxon>Kineosporiales</taxon>
        <taxon>Kineosporiaceae</taxon>
        <taxon>Kineococcus</taxon>
    </lineage>
</organism>
<protein>
    <recommendedName>
        <fullName evidence="1">DUF4440 domain-containing protein</fullName>
    </recommendedName>
</protein>
<evidence type="ECO:0000259" key="1">
    <source>
        <dbReference type="Pfam" id="PF14534"/>
    </source>
</evidence>
<dbReference type="InterPro" id="IPR032710">
    <property type="entry name" value="NTF2-like_dom_sf"/>
</dbReference>
<gene>
    <name evidence="2" type="ordered locus">Krad_2201</name>
</gene>
<dbReference type="Proteomes" id="UP000001116">
    <property type="component" value="Chromosome"/>
</dbReference>
<dbReference type="InterPro" id="IPR027843">
    <property type="entry name" value="DUF4440"/>
</dbReference>
<name>A6WA45_KINRD</name>
<accession>A6WA45</accession>
<dbReference type="eggNOG" id="ENOG50331BT">
    <property type="taxonomic scope" value="Bacteria"/>
</dbReference>
<feature type="domain" description="DUF4440" evidence="1">
    <location>
        <begin position="27"/>
        <end position="132"/>
    </location>
</feature>
<dbReference type="STRING" id="266940.Krad_2201"/>
<dbReference type="KEGG" id="kra:Krad_2201"/>
<dbReference type="Pfam" id="PF14534">
    <property type="entry name" value="DUF4440"/>
    <property type="match status" value="1"/>
</dbReference>
<dbReference type="AlphaFoldDB" id="A6WA45"/>
<dbReference type="EMBL" id="CP000750">
    <property type="protein sequence ID" value="ABS03684.1"/>
    <property type="molecule type" value="Genomic_DNA"/>
</dbReference>
<dbReference type="HOGENOM" id="CLU_142052_0_0_11"/>